<evidence type="ECO:0000313" key="1">
    <source>
        <dbReference type="EMBL" id="MBD2596174.1"/>
    </source>
</evidence>
<dbReference type="RefSeq" id="WP_190968930.1">
    <property type="nucleotide sequence ID" value="NZ_JACJTB010000024.1"/>
</dbReference>
<keyword evidence="2" id="KW-1185">Reference proteome</keyword>
<dbReference type="EMBL" id="JACJTB010000024">
    <property type="protein sequence ID" value="MBD2596174.1"/>
    <property type="molecule type" value="Genomic_DNA"/>
</dbReference>
<accession>A0ABR8FZR0</accession>
<evidence type="ECO:0000313" key="2">
    <source>
        <dbReference type="Proteomes" id="UP000603457"/>
    </source>
</evidence>
<dbReference type="InterPro" id="IPR049891">
    <property type="entry name" value="CTB"/>
</dbReference>
<gene>
    <name evidence="1" type="ORF">H6G74_17845</name>
</gene>
<dbReference type="NCBIfam" id="NF038167">
    <property type="entry name" value="cyan_ocin_like"/>
    <property type="match status" value="1"/>
</dbReference>
<proteinExistence type="predicted"/>
<reference evidence="1 2" key="1">
    <citation type="journal article" date="2020" name="ISME J.">
        <title>Comparative genomics reveals insights into cyanobacterial evolution and habitat adaptation.</title>
        <authorList>
            <person name="Chen M.Y."/>
            <person name="Teng W.K."/>
            <person name="Zhao L."/>
            <person name="Hu C.X."/>
            <person name="Zhou Y.K."/>
            <person name="Han B.P."/>
            <person name="Song L.R."/>
            <person name="Shu W.S."/>
        </authorList>
    </citation>
    <scope>NUCLEOTIDE SEQUENCE [LARGE SCALE GENOMIC DNA]</scope>
    <source>
        <strain evidence="1 2">FACHB-130</strain>
    </source>
</reference>
<sequence>MSQELFTDLAIEQQETISGGSLFNVQEINSALFKQNTQVLQLATTATAGANGASSTKVFSAGTNNILSKSGDILRFFL</sequence>
<protein>
    <submittedName>
        <fullName evidence="1">Uncharacterized protein</fullName>
    </submittedName>
</protein>
<name>A0ABR8FZR0_9NOSO</name>
<comment type="caution">
    <text evidence="1">The sequence shown here is derived from an EMBL/GenBank/DDBJ whole genome shotgun (WGS) entry which is preliminary data.</text>
</comment>
<dbReference type="Proteomes" id="UP000603457">
    <property type="component" value="Unassembled WGS sequence"/>
</dbReference>
<organism evidence="1 2">
    <name type="scientific">Nostoc spongiaeforme FACHB-130</name>
    <dbReference type="NCBI Taxonomy" id="1357510"/>
    <lineage>
        <taxon>Bacteria</taxon>
        <taxon>Bacillati</taxon>
        <taxon>Cyanobacteriota</taxon>
        <taxon>Cyanophyceae</taxon>
        <taxon>Nostocales</taxon>
        <taxon>Nostocaceae</taxon>
        <taxon>Nostoc</taxon>
    </lineage>
</organism>